<dbReference type="AlphaFoldDB" id="A0A644Z1B9"/>
<comment type="caution">
    <text evidence="3">The sequence shown here is derived from an EMBL/GenBank/DDBJ whole genome shotgun (WGS) entry which is preliminary data.</text>
</comment>
<feature type="transmembrane region" description="Helical" evidence="1">
    <location>
        <begin position="46"/>
        <end position="65"/>
    </location>
</feature>
<dbReference type="CDD" id="cd07385">
    <property type="entry name" value="MPP_YkuE_C"/>
    <property type="match status" value="1"/>
</dbReference>
<dbReference type="SUPFAM" id="SSF56300">
    <property type="entry name" value="Metallo-dependent phosphatases"/>
    <property type="match status" value="1"/>
</dbReference>
<dbReference type="PANTHER" id="PTHR31302">
    <property type="entry name" value="TRANSMEMBRANE PROTEIN WITH METALLOPHOSPHOESTERASE DOMAIN-RELATED"/>
    <property type="match status" value="1"/>
</dbReference>
<dbReference type="InterPro" id="IPR029052">
    <property type="entry name" value="Metallo-depent_PP-like"/>
</dbReference>
<feature type="transmembrane region" description="Helical" evidence="1">
    <location>
        <begin position="77"/>
        <end position="97"/>
    </location>
</feature>
<dbReference type="Gene3D" id="3.60.21.10">
    <property type="match status" value="1"/>
</dbReference>
<keyword evidence="1" id="KW-1133">Transmembrane helix</keyword>
<name>A0A644Z1B9_9ZZZZ</name>
<evidence type="ECO:0000259" key="2">
    <source>
        <dbReference type="Pfam" id="PF00149"/>
    </source>
</evidence>
<evidence type="ECO:0000256" key="1">
    <source>
        <dbReference type="SAM" id="Phobius"/>
    </source>
</evidence>
<dbReference type="EC" id="3.1.4.53" evidence="3"/>
<accession>A0A644Z1B9</accession>
<feature type="domain" description="Calcineurin-like phosphoesterase" evidence="2">
    <location>
        <begin position="161"/>
        <end position="329"/>
    </location>
</feature>
<gene>
    <name evidence="3" type="primary">cpdA_54</name>
    <name evidence="3" type="ORF">SDC9_80990</name>
</gene>
<protein>
    <submittedName>
        <fullName evidence="3">3',5'-cyclic adenosine monophosphate phosphodiesterase CpdA</fullName>
        <ecNumber evidence="3">3.1.4.53</ecNumber>
    </submittedName>
</protein>
<keyword evidence="3" id="KW-0378">Hydrolase</keyword>
<dbReference type="GO" id="GO:0004115">
    <property type="term" value="F:3',5'-cyclic-AMP phosphodiesterase activity"/>
    <property type="evidence" value="ECO:0007669"/>
    <property type="project" value="UniProtKB-EC"/>
</dbReference>
<reference evidence="3" key="1">
    <citation type="submission" date="2019-08" db="EMBL/GenBank/DDBJ databases">
        <authorList>
            <person name="Kucharzyk K."/>
            <person name="Murdoch R.W."/>
            <person name="Higgins S."/>
            <person name="Loffler F."/>
        </authorList>
    </citation>
    <scope>NUCLEOTIDE SEQUENCE</scope>
</reference>
<dbReference type="PANTHER" id="PTHR31302:SF0">
    <property type="entry name" value="TRANSMEMBRANE PROTEIN WITH METALLOPHOSPHOESTERASE DOMAIN"/>
    <property type="match status" value="1"/>
</dbReference>
<dbReference type="Pfam" id="PF00149">
    <property type="entry name" value="Metallophos"/>
    <property type="match status" value="1"/>
</dbReference>
<organism evidence="3">
    <name type="scientific">bioreactor metagenome</name>
    <dbReference type="NCBI Taxonomy" id="1076179"/>
    <lineage>
        <taxon>unclassified sequences</taxon>
        <taxon>metagenomes</taxon>
        <taxon>ecological metagenomes</taxon>
    </lineage>
</organism>
<proteinExistence type="predicted"/>
<dbReference type="InterPro" id="IPR051158">
    <property type="entry name" value="Metallophosphoesterase_sf"/>
</dbReference>
<dbReference type="InterPro" id="IPR004843">
    <property type="entry name" value="Calcineurin-like_PHP"/>
</dbReference>
<feature type="transmembrane region" description="Helical" evidence="1">
    <location>
        <begin position="6"/>
        <end position="25"/>
    </location>
</feature>
<keyword evidence="1" id="KW-0812">Transmembrane</keyword>
<dbReference type="EMBL" id="VSSQ01006963">
    <property type="protein sequence ID" value="MPM34407.1"/>
    <property type="molecule type" value="Genomic_DNA"/>
</dbReference>
<feature type="transmembrane region" description="Helical" evidence="1">
    <location>
        <begin position="117"/>
        <end position="138"/>
    </location>
</feature>
<sequence>MKFDFRIFLFVLVATVVYILGNYYIGRRVMERIQYKYTVNTKMFWTVFWIIAFAYIVNQIAGSYLPRFVSTPILYIGIYYMAIVSYLMLIFPIIDTIRFANKKYAFLPKDSTVYSSFSFYITIFMAVALTGILVYGTWSGRSTYVKPYDVNVNKALKENNLKIALISDIHLGDYMDVKRLQNLVSEVNKINPDIVLIAGDLIDSSIKPFVENQMAKELGQLSSKYGTYFSFGNHDLGNKVPQLTSLLEEVGITVLKDEYKLINDSFYVVGRQDVAIKRTGGSRKYLSEITEGIDKSKPVIVIDHNPMNASVKEAQEEKIDLQVSGHTHRGQFVPYNFFTNRGYDYVYGYDRMEDFNVVVSSGYGTWGPPIRIGSRSEIVQINLTSNMELVDKGGSR</sequence>
<keyword evidence="1" id="KW-0472">Membrane</keyword>
<evidence type="ECO:0000313" key="3">
    <source>
        <dbReference type="EMBL" id="MPM34407.1"/>
    </source>
</evidence>